<evidence type="ECO:0000256" key="4">
    <source>
        <dbReference type="ARBA" id="ARBA00022679"/>
    </source>
</evidence>
<dbReference type="Proteomes" id="UP001652620">
    <property type="component" value="Chromosome 3"/>
</dbReference>
<evidence type="ECO:0000256" key="1">
    <source>
        <dbReference type="ARBA" id="ARBA00004857"/>
    </source>
</evidence>
<dbReference type="Gene3D" id="3.20.20.70">
    <property type="entry name" value="Aldolase class I"/>
    <property type="match status" value="1"/>
</dbReference>
<accession>A0A034WS97</accession>
<dbReference type="InterPro" id="IPR001585">
    <property type="entry name" value="TAL/FSA"/>
</dbReference>
<dbReference type="FunFam" id="3.20.20.70:FF:000088">
    <property type="entry name" value="Transaldolase"/>
    <property type="match status" value="1"/>
</dbReference>
<dbReference type="OMA" id="THAEFLW"/>
<dbReference type="KEGG" id="bdr:105228163"/>
<evidence type="ECO:0000313" key="11">
    <source>
        <dbReference type="RefSeq" id="XP_011206163.1"/>
    </source>
</evidence>
<dbReference type="PROSITE" id="PS00958">
    <property type="entry name" value="TRANSALDOLASE_2"/>
    <property type="match status" value="1"/>
</dbReference>
<keyword evidence="5 8" id="KW-0570">Pentose shunt</keyword>
<dbReference type="CTD" id="37804"/>
<dbReference type="UniPathway" id="UPA00115">
    <property type="reaction ID" value="UER00414"/>
</dbReference>
<evidence type="ECO:0000256" key="7">
    <source>
        <dbReference type="ARBA" id="ARBA00048810"/>
    </source>
</evidence>
<dbReference type="InterPro" id="IPR013785">
    <property type="entry name" value="Aldolase_TIM"/>
</dbReference>
<comment type="similarity">
    <text evidence="2">Belongs to the transaldolase family. Type 1 subfamily.</text>
</comment>
<dbReference type="NCBIfam" id="TIGR00874">
    <property type="entry name" value="talAB"/>
    <property type="match status" value="1"/>
</dbReference>
<evidence type="ECO:0000256" key="3">
    <source>
        <dbReference type="ARBA" id="ARBA00013151"/>
    </source>
</evidence>
<keyword evidence="10" id="KW-1185">Reference proteome</keyword>
<comment type="catalytic activity">
    <reaction evidence="7 8">
        <text>D-sedoheptulose 7-phosphate + D-glyceraldehyde 3-phosphate = D-erythrose 4-phosphate + beta-D-fructose 6-phosphate</text>
        <dbReference type="Rhea" id="RHEA:17053"/>
        <dbReference type="ChEBI" id="CHEBI:16897"/>
        <dbReference type="ChEBI" id="CHEBI:57483"/>
        <dbReference type="ChEBI" id="CHEBI:57634"/>
        <dbReference type="ChEBI" id="CHEBI:59776"/>
        <dbReference type="EC" id="2.2.1.2"/>
    </reaction>
</comment>
<keyword evidence="4 8" id="KW-0808">Transferase</keyword>
<keyword evidence="6" id="KW-0704">Schiff base</keyword>
<dbReference type="PROSITE" id="PS01054">
    <property type="entry name" value="TRANSALDOLASE_1"/>
    <property type="match status" value="1"/>
</dbReference>
<dbReference type="EMBL" id="GAKP01001428">
    <property type="protein sequence ID" value="JAC57524.1"/>
    <property type="molecule type" value="Transcribed_RNA"/>
</dbReference>
<gene>
    <name evidence="9" type="primary">TALDO</name>
    <name evidence="11" type="synonym">LOC105228163</name>
</gene>
<dbReference type="AlphaFoldDB" id="A0A034WS97"/>
<dbReference type="Pfam" id="PF00923">
    <property type="entry name" value="TAL_FSA"/>
    <property type="match status" value="1"/>
</dbReference>
<comment type="function">
    <text evidence="8">Catalyzes the rate-limiting step of the non-oxidative phase in the pentose phosphate pathway. Catalyzes the reversible conversion of sedheptulose-7-phosphate and D-glyceraldehyde 3-phosphate into erythrose-4-phosphate and beta-D-fructose 6-phosphate.</text>
</comment>
<dbReference type="HAMAP" id="MF_00492">
    <property type="entry name" value="Transaldolase_1"/>
    <property type="match status" value="1"/>
</dbReference>
<evidence type="ECO:0000313" key="9">
    <source>
        <dbReference type="EMBL" id="JAC57524.1"/>
    </source>
</evidence>
<evidence type="ECO:0000313" key="10">
    <source>
        <dbReference type="Proteomes" id="UP001652620"/>
    </source>
</evidence>
<comment type="pathway">
    <text evidence="1 8">Carbohydrate degradation; pentose phosphate pathway; D-glyceraldehyde 3-phosphate and beta-D-fructose 6-phosphate from D-ribose 5-phosphate and D-xylulose 5-phosphate (non-oxidative stage): step 2/3.</text>
</comment>
<protein>
    <recommendedName>
        <fullName evidence="3 8">Transaldolase</fullName>
        <ecNumber evidence="3 8">2.2.1.2</ecNumber>
    </recommendedName>
</protein>
<dbReference type="GO" id="GO:0005975">
    <property type="term" value="P:carbohydrate metabolic process"/>
    <property type="evidence" value="ECO:0007669"/>
    <property type="project" value="InterPro"/>
</dbReference>
<reference evidence="11" key="2">
    <citation type="submission" date="2025-04" db="UniProtKB">
        <authorList>
            <consortium name="RefSeq"/>
        </authorList>
    </citation>
    <scope>IDENTIFICATION</scope>
    <source>
        <strain evidence="11">Punador</strain>
    </source>
</reference>
<name>A0A034WS97_BACDO</name>
<dbReference type="CDD" id="cd00957">
    <property type="entry name" value="Transaldolase_TalAB"/>
    <property type="match status" value="1"/>
</dbReference>
<sequence>MEGITKKQKLSTLDQLKEITVVVADTGDFEAMKLYKPTDATTNPSLLLSAAKMDQYNHILKEAINYGSKVGNTVNEKVQEAIDYLGVLFGCEILKIIPGRVSTEIDARLSFDTKKSVAKALKLIQLYEQMGIQKERVLIKIASTWEGIQAAKILEEKHNIHCNLTLLFSFTQAVACAEAGVTLISPFVGRILDWYVANTNTKSFEPEKDPGVISVTQIYNYYKKYDYKTVVMGASFRNIGEIKALAGCDYLTIGPALLKDLEDDDEPISEQLSIKSAKSTDIEKINIDEAKFRWLLNEDAMATEKLSEGIRKFAQDSKKLEDMIKKYINSA</sequence>
<dbReference type="SUPFAM" id="SSF51569">
    <property type="entry name" value="Aldolase"/>
    <property type="match status" value="1"/>
</dbReference>
<dbReference type="GO" id="GO:0004801">
    <property type="term" value="F:transaldolase activity"/>
    <property type="evidence" value="ECO:0007669"/>
    <property type="project" value="UniProtKB-EC"/>
</dbReference>
<dbReference type="PANTHER" id="PTHR10683:SF18">
    <property type="entry name" value="TRANSALDOLASE"/>
    <property type="match status" value="1"/>
</dbReference>
<evidence type="ECO:0000256" key="5">
    <source>
        <dbReference type="ARBA" id="ARBA00023126"/>
    </source>
</evidence>
<dbReference type="NCBIfam" id="NF009001">
    <property type="entry name" value="PRK12346.1"/>
    <property type="match status" value="1"/>
</dbReference>
<reference evidence="9" key="1">
    <citation type="journal article" date="2014" name="BMC Genomics">
        <title>Characterizing the developmental transcriptome of the oriental fruit fly, Bactrocera dorsalis (Diptera: Tephritidae) through comparative genomic analysis with Drosophila melanogaster utilizing modENCODE datasets.</title>
        <authorList>
            <person name="Geib S.M."/>
            <person name="Calla B."/>
            <person name="Hall B."/>
            <person name="Hou S."/>
            <person name="Manoukis N.C."/>
        </authorList>
    </citation>
    <scope>NUCLEOTIDE SEQUENCE</scope>
    <source>
        <strain evidence="9">Punador</strain>
    </source>
</reference>
<dbReference type="InterPro" id="IPR018225">
    <property type="entry name" value="Transaldolase_AS"/>
</dbReference>
<evidence type="ECO:0000256" key="6">
    <source>
        <dbReference type="ARBA" id="ARBA00023270"/>
    </source>
</evidence>
<dbReference type="OrthoDB" id="2015515at2759"/>
<dbReference type="InterPro" id="IPR004730">
    <property type="entry name" value="Transaldolase_1"/>
</dbReference>
<dbReference type="GO" id="GO:0005737">
    <property type="term" value="C:cytoplasm"/>
    <property type="evidence" value="ECO:0007669"/>
    <property type="project" value="InterPro"/>
</dbReference>
<organism evidence="9">
    <name type="scientific">Bactrocera dorsalis</name>
    <name type="common">Oriental fruit fly</name>
    <name type="synonym">Dacus dorsalis</name>
    <dbReference type="NCBI Taxonomy" id="27457"/>
    <lineage>
        <taxon>Eukaryota</taxon>
        <taxon>Metazoa</taxon>
        <taxon>Ecdysozoa</taxon>
        <taxon>Arthropoda</taxon>
        <taxon>Hexapoda</taxon>
        <taxon>Insecta</taxon>
        <taxon>Pterygota</taxon>
        <taxon>Neoptera</taxon>
        <taxon>Endopterygota</taxon>
        <taxon>Diptera</taxon>
        <taxon>Brachycera</taxon>
        <taxon>Muscomorpha</taxon>
        <taxon>Tephritoidea</taxon>
        <taxon>Tephritidae</taxon>
        <taxon>Bactrocera</taxon>
        <taxon>Bactrocera</taxon>
    </lineage>
</organism>
<evidence type="ECO:0000256" key="8">
    <source>
        <dbReference type="RuleBase" id="RU000501"/>
    </source>
</evidence>
<dbReference type="EC" id="2.2.1.2" evidence="3 8"/>
<dbReference type="RefSeq" id="XP_011206163.1">
    <property type="nucleotide sequence ID" value="XM_011207861.2"/>
</dbReference>
<dbReference type="GO" id="GO:0009052">
    <property type="term" value="P:pentose-phosphate shunt, non-oxidative branch"/>
    <property type="evidence" value="ECO:0007669"/>
    <property type="project" value="TreeGrafter"/>
</dbReference>
<evidence type="ECO:0000256" key="2">
    <source>
        <dbReference type="ARBA" id="ARBA00008012"/>
    </source>
</evidence>
<dbReference type="PANTHER" id="PTHR10683">
    <property type="entry name" value="TRANSALDOLASE"/>
    <property type="match status" value="1"/>
</dbReference>
<proteinExistence type="inferred from homology"/>
<dbReference type="GeneID" id="105228163"/>